<dbReference type="PANTHER" id="PTHR11157:SF21">
    <property type="entry name" value="ELONGATION OF VERY LONG CHAIN FATTY ACIDS PROTEIN"/>
    <property type="match status" value="1"/>
</dbReference>
<dbReference type="GO" id="GO:0030148">
    <property type="term" value="P:sphingolipid biosynthetic process"/>
    <property type="evidence" value="ECO:0007669"/>
    <property type="project" value="TreeGrafter"/>
</dbReference>
<dbReference type="InterPro" id="IPR002076">
    <property type="entry name" value="ELO_fam"/>
</dbReference>
<evidence type="ECO:0000256" key="6">
    <source>
        <dbReference type="ARBA" id="ARBA00022989"/>
    </source>
</evidence>
<feature type="transmembrane region" description="Helical" evidence="10">
    <location>
        <begin position="203"/>
        <end position="220"/>
    </location>
</feature>
<keyword evidence="12" id="KW-1185">Reference proteome</keyword>
<keyword evidence="5 10" id="KW-0276">Fatty acid metabolism</keyword>
<accession>A0A9N9XS30</accession>
<dbReference type="PANTHER" id="PTHR11157">
    <property type="entry name" value="FATTY ACID ACYL TRANSFERASE-RELATED"/>
    <property type="match status" value="1"/>
</dbReference>
<keyword evidence="7 10" id="KW-0443">Lipid metabolism</keyword>
<evidence type="ECO:0000256" key="9">
    <source>
        <dbReference type="ARBA" id="ARBA00023160"/>
    </source>
</evidence>
<evidence type="ECO:0000256" key="4">
    <source>
        <dbReference type="ARBA" id="ARBA00022692"/>
    </source>
</evidence>
<dbReference type="AlphaFoldDB" id="A0A9N9XS30"/>
<gene>
    <name evidence="11" type="ORF">PHYEVI_LOCUS10149</name>
</gene>
<keyword evidence="2 10" id="KW-0444">Lipid biosynthesis</keyword>
<comment type="similarity">
    <text evidence="10">Belongs to the ELO family.</text>
</comment>
<keyword evidence="6 10" id="KW-1133">Transmembrane helix</keyword>
<reference evidence="11" key="1">
    <citation type="submission" date="2022-01" db="EMBL/GenBank/DDBJ databases">
        <authorList>
            <person name="King R."/>
        </authorList>
    </citation>
    <scope>NUCLEOTIDE SEQUENCE</scope>
</reference>
<dbReference type="GO" id="GO:0034626">
    <property type="term" value="P:fatty acid elongation, polyunsaturated fatty acid"/>
    <property type="evidence" value="ECO:0007669"/>
    <property type="project" value="TreeGrafter"/>
</dbReference>
<name>A0A9N9XS30_PHYSR</name>
<dbReference type="OrthoDB" id="434092at2759"/>
<organism evidence="11 12">
    <name type="scientific">Phyllotreta striolata</name>
    <name type="common">Striped flea beetle</name>
    <name type="synonym">Crioceris striolata</name>
    <dbReference type="NCBI Taxonomy" id="444603"/>
    <lineage>
        <taxon>Eukaryota</taxon>
        <taxon>Metazoa</taxon>
        <taxon>Ecdysozoa</taxon>
        <taxon>Arthropoda</taxon>
        <taxon>Hexapoda</taxon>
        <taxon>Insecta</taxon>
        <taxon>Pterygota</taxon>
        <taxon>Neoptera</taxon>
        <taxon>Endopterygota</taxon>
        <taxon>Coleoptera</taxon>
        <taxon>Polyphaga</taxon>
        <taxon>Cucujiformia</taxon>
        <taxon>Chrysomeloidea</taxon>
        <taxon>Chrysomelidae</taxon>
        <taxon>Galerucinae</taxon>
        <taxon>Alticini</taxon>
        <taxon>Phyllotreta</taxon>
    </lineage>
</organism>
<protein>
    <recommendedName>
        <fullName evidence="10">Elongation of very long chain fatty acids protein</fullName>
        <ecNumber evidence="10">2.3.1.199</ecNumber>
    </recommendedName>
    <alternativeName>
        <fullName evidence="10">Very-long-chain 3-oxoacyl-CoA synthase</fullName>
    </alternativeName>
</protein>
<dbReference type="EMBL" id="OU900100">
    <property type="protein sequence ID" value="CAG9863872.1"/>
    <property type="molecule type" value="Genomic_DNA"/>
</dbReference>
<keyword evidence="4 10" id="KW-0812">Transmembrane</keyword>
<evidence type="ECO:0000313" key="11">
    <source>
        <dbReference type="EMBL" id="CAG9863872.1"/>
    </source>
</evidence>
<evidence type="ECO:0000256" key="5">
    <source>
        <dbReference type="ARBA" id="ARBA00022832"/>
    </source>
</evidence>
<sequence length="258" mass="30670">MALILKLFYKKYFYIMDEITDPVTADRWVTSPIFLIGFIFSYNQIVKKIGPKLMENQKPFNIRNYMIVYNILQIIINIKLMYQSYLVASSSPDLICTNSPHMASTIYTVRKEFFALKCLDCVETVFFVLRKSYRQISFLHVYHHCGMVLLGWIAFKYQAGDAQIHVAIINCFIHAVMFVYYLLTSIDPEWKKNLLMKKSLTTMQLIQFMMFIVIYTYVIITKCPTFPMPFFGYIFVTQNTFMFCLFSDFYYKAYIKRK</sequence>
<keyword evidence="8 10" id="KW-0472">Membrane</keyword>
<proteinExistence type="inferred from homology"/>
<dbReference type="Proteomes" id="UP001153712">
    <property type="component" value="Chromosome 7"/>
</dbReference>
<feature type="transmembrane region" description="Helical" evidence="10">
    <location>
        <begin position="164"/>
        <end position="183"/>
    </location>
</feature>
<dbReference type="PROSITE" id="PS01188">
    <property type="entry name" value="ELO"/>
    <property type="match status" value="1"/>
</dbReference>
<feature type="transmembrane region" description="Helical" evidence="10">
    <location>
        <begin position="232"/>
        <end position="251"/>
    </location>
</feature>
<comment type="subcellular location">
    <subcellularLocation>
        <location evidence="1">Membrane</location>
        <topology evidence="1">Multi-pass membrane protein</topology>
    </subcellularLocation>
</comment>
<evidence type="ECO:0000256" key="7">
    <source>
        <dbReference type="ARBA" id="ARBA00023098"/>
    </source>
</evidence>
<comment type="catalytic activity">
    <reaction evidence="10">
        <text>a very-long-chain acyl-CoA + malonyl-CoA + H(+) = a very-long-chain 3-oxoacyl-CoA + CO2 + CoA</text>
        <dbReference type="Rhea" id="RHEA:32727"/>
        <dbReference type="ChEBI" id="CHEBI:15378"/>
        <dbReference type="ChEBI" id="CHEBI:16526"/>
        <dbReference type="ChEBI" id="CHEBI:57287"/>
        <dbReference type="ChEBI" id="CHEBI:57384"/>
        <dbReference type="ChEBI" id="CHEBI:90725"/>
        <dbReference type="ChEBI" id="CHEBI:90736"/>
        <dbReference type="EC" id="2.3.1.199"/>
    </reaction>
</comment>
<feature type="transmembrane region" description="Helical" evidence="10">
    <location>
        <begin position="141"/>
        <end position="158"/>
    </location>
</feature>
<evidence type="ECO:0000256" key="8">
    <source>
        <dbReference type="ARBA" id="ARBA00023136"/>
    </source>
</evidence>
<dbReference type="GO" id="GO:0009922">
    <property type="term" value="F:fatty acid elongase activity"/>
    <property type="evidence" value="ECO:0007669"/>
    <property type="project" value="UniProtKB-EC"/>
</dbReference>
<comment type="caution">
    <text evidence="10">Lacks conserved residue(s) required for the propagation of feature annotation.</text>
</comment>
<evidence type="ECO:0000313" key="12">
    <source>
        <dbReference type="Proteomes" id="UP001153712"/>
    </source>
</evidence>
<dbReference type="GO" id="GO:0019367">
    <property type="term" value="P:fatty acid elongation, saturated fatty acid"/>
    <property type="evidence" value="ECO:0007669"/>
    <property type="project" value="TreeGrafter"/>
</dbReference>
<dbReference type="EC" id="2.3.1.199" evidence="10"/>
<keyword evidence="3 10" id="KW-0808">Transferase</keyword>
<dbReference type="GO" id="GO:0042761">
    <property type="term" value="P:very long-chain fatty acid biosynthetic process"/>
    <property type="evidence" value="ECO:0007669"/>
    <property type="project" value="TreeGrafter"/>
</dbReference>
<dbReference type="GO" id="GO:0034625">
    <property type="term" value="P:fatty acid elongation, monounsaturated fatty acid"/>
    <property type="evidence" value="ECO:0007669"/>
    <property type="project" value="TreeGrafter"/>
</dbReference>
<dbReference type="Pfam" id="PF01151">
    <property type="entry name" value="ELO"/>
    <property type="match status" value="1"/>
</dbReference>
<evidence type="ECO:0000256" key="10">
    <source>
        <dbReference type="RuleBase" id="RU361115"/>
    </source>
</evidence>
<evidence type="ECO:0000256" key="1">
    <source>
        <dbReference type="ARBA" id="ARBA00004141"/>
    </source>
</evidence>
<dbReference type="InterPro" id="IPR030457">
    <property type="entry name" value="ELO_CS"/>
</dbReference>
<keyword evidence="9 10" id="KW-0275">Fatty acid biosynthesis</keyword>
<evidence type="ECO:0000256" key="2">
    <source>
        <dbReference type="ARBA" id="ARBA00022516"/>
    </source>
</evidence>
<evidence type="ECO:0000256" key="3">
    <source>
        <dbReference type="ARBA" id="ARBA00022679"/>
    </source>
</evidence>
<dbReference type="GO" id="GO:0005789">
    <property type="term" value="C:endoplasmic reticulum membrane"/>
    <property type="evidence" value="ECO:0007669"/>
    <property type="project" value="TreeGrafter"/>
</dbReference>